<dbReference type="SMART" id="SM00332">
    <property type="entry name" value="PP2Cc"/>
    <property type="match status" value="1"/>
</dbReference>
<sequence>MVFFCNNIWNIFKFLHNYRKKLMGATLSEPVTIKDTNAIRNEDYIVGSSCMQGWRLDMEDAHTHILSLPDDKETAFFGVYDGHGGPNVSQFAGLNLHKRIVQSEKFKSGNIEEGIIEGFIALDEQMLNDELMRKDTSGSTAVTCLIKNNILYTGNSGDSRAVASVNGCAIPLSYDHKPQNASESRRIHEAGGFVEFSRVNGNLALSRALGDFCYKQAKDLPPSKQIVTVVPEVTVHELNKDFEFLIVACDGIWDVMSNQAAVDFVRAKLADGLPPEEICENMLDHCLSPDSKVEGLGCDNMTLIIVCLLQGDTQEAFIQRVKRAADLTTIEKFDIKPEETEEYIPPEDSATRRSAPSEQQFIGSVEDIQQIIASLRHGSLEQDVFRCLNVLSDESEDERVSNEREQDSAPQIFDVTKEDGKEEKTKEESKE</sequence>
<evidence type="ECO:0000256" key="5">
    <source>
        <dbReference type="ARBA" id="ARBA00022723"/>
    </source>
</evidence>
<reference evidence="12" key="1">
    <citation type="submission" date="2014-07" db="EMBL/GenBank/DDBJ databases">
        <authorList>
            <person name="Martin A.A"/>
            <person name="De Silva N."/>
        </authorList>
    </citation>
    <scope>NUCLEOTIDE SEQUENCE</scope>
</reference>
<dbReference type="InterPro" id="IPR000222">
    <property type="entry name" value="PP2C_BS"/>
</dbReference>
<evidence type="ECO:0000256" key="7">
    <source>
        <dbReference type="ARBA" id="ARBA00022912"/>
    </source>
</evidence>
<feature type="compositionally biased region" description="Basic and acidic residues" evidence="10">
    <location>
        <begin position="398"/>
        <end position="407"/>
    </location>
</feature>
<name>A0A0K0EZJ8_STRVS</name>
<dbReference type="EC" id="3.1.3.16" evidence="4"/>
<evidence type="ECO:0000259" key="11">
    <source>
        <dbReference type="PROSITE" id="PS51746"/>
    </source>
</evidence>
<dbReference type="FunFam" id="3.60.40.10:FF:000016">
    <property type="entry name" value="Protein phosphatase 2C"/>
    <property type="match status" value="1"/>
</dbReference>
<dbReference type="PROSITE" id="PS51746">
    <property type="entry name" value="PPM_2"/>
    <property type="match status" value="1"/>
</dbReference>
<evidence type="ECO:0000256" key="3">
    <source>
        <dbReference type="ARBA" id="ARBA00006702"/>
    </source>
</evidence>
<keyword evidence="6 9" id="KW-0378">Hydrolase</keyword>
<evidence type="ECO:0000256" key="10">
    <source>
        <dbReference type="SAM" id="MobiDB-lite"/>
    </source>
</evidence>
<evidence type="ECO:0000313" key="12">
    <source>
        <dbReference type="Proteomes" id="UP000035680"/>
    </source>
</evidence>
<dbReference type="InterPro" id="IPR036457">
    <property type="entry name" value="PPM-type-like_dom_sf"/>
</dbReference>
<dbReference type="Gene3D" id="3.60.40.10">
    <property type="entry name" value="PPM-type phosphatase domain"/>
    <property type="match status" value="1"/>
</dbReference>
<keyword evidence="12" id="KW-1185">Reference proteome</keyword>
<evidence type="ECO:0000313" key="13">
    <source>
        <dbReference type="WBParaSite" id="SVE_0195700.1"/>
    </source>
</evidence>
<feature type="region of interest" description="Disordered" evidence="10">
    <location>
        <begin position="338"/>
        <end position="358"/>
    </location>
</feature>
<dbReference type="Proteomes" id="UP000035680">
    <property type="component" value="Unassembled WGS sequence"/>
</dbReference>
<evidence type="ECO:0000256" key="4">
    <source>
        <dbReference type="ARBA" id="ARBA00013081"/>
    </source>
</evidence>
<dbReference type="SUPFAM" id="SSF81606">
    <property type="entry name" value="PP2C-like"/>
    <property type="match status" value="1"/>
</dbReference>
<dbReference type="WBParaSite" id="SVE_0195700.1">
    <property type="protein sequence ID" value="SVE_0195700.1"/>
    <property type="gene ID" value="SVE_0195700"/>
</dbReference>
<feature type="domain" description="PPM-type phosphatase" evidence="11">
    <location>
        <begin position="45"/>
        <end position="308"/>
    </location>
</feature>
<comment type="cofactor">
    <cofactor evidence="2">
        <name>Mg(2+)</name>
        <dbReference type="ChEBI" id="CHEBI:18420"/>
    </cofactor>
</comment>
<comment type="similarity">
    <text evidence="3 9">Belongs to the PP2C family.</text>
</comment>
<dbReference type="PROSITE" id="PS01032">
    <property type="entry name" value="PPM_1"/>
    <property type="match status" value="1"/>
</dbReference>
<dbReference type="AlphaFoldDB" id="A0A0K0EZJ8"/>
<dbReference type="InterPro" id="IPR001932">
    <property type="entry name" value="PPM-type_phosphatase-like_dom"/>
</dbReference>
<evidence type="ECO:0000256" key="2">
    <source>
        <dbReference type="ARBA" id="ARBA00001946"/>
    </source>
</evidence>
<protein>
    <recommendedName>
        <fullName evidence="4">protein-serine/threonine phosphatase</fullName>
        <ecNumber evidence="4">3.1.3.16</ecNumber>
    </recommendedName>
</protein>
<dbReference type="PANTHER" id="PTHR13832">
    <property type="entry name" value="PROTEIN PHOSPHATASE 2C"/>
    <property type="match status" value="1"/>
</dbReference>
<dbReference type="CDD" id="cd00143">
    <property type="entry name" value="PP2Cc"/>
    <property type="match status" value="1"/>
</dbReference>
<dbReference type="PANTHER" id="PTHR13832:SF565">
    <property type="entry name" value="AT28366P-RELATED"/>
    <property type="match status" value="1"/>
</dbReference>
<dbReference type="STRING" id="75913.A0A0K0EZJ8"/>
<proteinExistence type="inferred from homology"/>
<dbReference type="GO" id="GO:0046872">
    <property type="term" value="F:metal ion binding"/>
    <property type="evidence" value="ECO:0007669"/>
    <property type="project" value="UniProtKB-KW"/>
</dbReference>
<dbReference type="InterPro" id="IPR015655">
    <property type="entry name" value="PP2C"/>
</dbReference>
<evidence type="ECO:0000256" key="6">
    <source>
        <dbReference type="ARBA" id="ARBA00022801"/>
    </source>
</evidence>
<comment type="cofactor">
    <cofactor evidence="1">
        <name>Mn(2+)</name>
        <dbReference type="ChEBI" id="CHEBI:29035"/>
    </cofactor>
</comment>
<feature type="region of interest" description="Disordered" evidence="10">
    <location>
        <begin position="395"/>
        <end position="431"/>
    </location>
</feature>
<evidence type="ECO:0000256" key="9">
    <source>
        <dbReference type="RuleBase" id="RU003465"/>
    </source>
</evidence>
<reference evidence="13" key="2">
    <citation type="submission" date="2015-08" db="UniProtKB">
        <authorList>
            <consortium name="WormBaseParasite"/>
        </authorList>
    </citation>
    <scope>IDENTIFICATION</scope>
</reference>
<dbReference type="Pfam" id="PF00481">
    <property type="entry name" value="PP2C"/>
    <property type="match status" value="1"/>
</dbReference>
<evidence type="ECO:0000256" key="1">
    <source>
        <dbReference type="ARBA" id="ARBA00001936"/>
    </source>
</evidence>
<accession>A0A0K0EZJ8</accession>
<dbReference type="GO" id="GO:0004722">
    <property type="term" value="F:protein serine/threonine phosphatase activity"/>
    <property type="evidence" value="ECO:0007669"/>
    <property type="project" value="UniProtKB-EC"/>
</dbReference>
<feature type="compositionally biased region" description="Basic and acidic residues" evidence="10">
    <location>
        <begin position="415"/>
        <end position="431"/>
    </location>
</feature>
<keyword evidence="8" id="KW-0464">Manganese</keyword>
<keyword evidence="5" id="KW-0479">Metal-binding</keyword>
<organism evidence="12 13">
    <name type="scientific">Strongyloides venezuelensis</name>
    <name type="common">Threadworm</name>
    <dbReference type="NCBI Taxonomy" id="75913"/>
    <lineage>
        <taxon>Eukaryota</taxon>
        <taxon>Metazoa</taxon>
        <taxon>Ecdysozoa</taxon>
        <taxon>Nematoda</taxon>
        <taxon>Chromadorea</taxon>
        <taxon>Rhabditida</taxon>
        <taxon>Tylenchina</taxon>
        <taxon>Panagrolaimomorpha</taxon>
        <taxon>Strongyloidoidea</taxon>
        <taxon>Strongyloididae</taxon>
        <taxon>Strongyloides</taxon>
    </lineage>
</organism>
<evidence type="ECO:0000256" key="8">
    <source>
        <dbReference type="ARBA" id="ARBA00023211"/>
    </source>
</evidence>
<keyword evidence="7 9" id="KW-0904">Protein phosphatase</keyword>